<dbReference type="EMBL" id="KI668838">
    <property type="protein sequence ID" value="ETN71146.1"/>
    <property type="molecule type" value="Genomic_DNA"/>
</dbReference>
<dbReference type="OrthoDB" id="5831047at2759"/>
<keyword evidence="4" id="KW-1185">Reference proteome</keyword>
<dbReference type="SMART" id="SM00612">
    <property type="entry name" value="Kelch"/>
    <property type="match status" value="3"/>
</dbReference>
<evidence type="ECO:0000313" key="4">
    <source>
        <dbReference type="Proteomes" id="UP000053676"/>
    </source>
</evidence>
<dbReference type="PANTHER" id="PTHR46260:SF3">
    <property type="entry name" value="RING-TYPE DOMAIN-CONTAINING PROTEIN"/>
    <property type="match status" value="1"/>
</dbReference>
<dbReference type="STRING" id="51031.W2SQJ4"/>
<dbReference type="KEGG" id="nai:NECAME_00834"/>
<gene>
    <name evidence="3" type="ORF">NECAME_00834</name>
</gene>
<evidence type="ECO:0000313" key="3">
    <source>
        <dbReference type="EMBL" id="ETN71146.1"/>
    </source>
</evidence>
<organism evidence="3 4">
    <name type="scientific">Necator americanus</name>
    <name type="common">Human hookworm</name>
    <dbReference type="NCBI Taxonomy" id="51031"/>
    <lineage>
        <taxon>Eukaryota</taxon>
        <taxon>Metazoa</taxon>
        <taxon>Ecdysozoa</taxon>
        <taxon>Nematoda</taxon>
        <taxon>Chromadorea</taxon>
        <taxon>Rhabditida</taxon>
        <taxon>Rhabditina</taxon>
        <taxon>Rhabditomorpha</taxon>
        <taxon>Strongyloidea</taxon>
        <taxon>Ancylostomatidae</taxon>
        <taxon>Bunostominae</taxon>
        <taxon>Necator</taxon>
    </lineage>
</organism>
<evidence type="ECO:0000256" key="1">
    <source>
        <dbReference type="ARBA" id="ARBA00022441"/>
    </source>
</evidence>
<dbReference type="Gene3D" id="2.120.10.80">
    <property type="entry name" value="Kelch-type beta propeller"/>
    <property type="match status" value="1"/>
</dbReference>
<keyword evidence="1" id="KW-0880">Kelch repeat</keyword>
<protein>
    <submittedName>
        <fullName evidence="3">Kelch repeat protein</fullName>
    </submittedName>
</protein>
<name>W2SQJ4_NECAM</name>
<keyword evidence="2" id="KW-0677">Repeat</keyword>
<dbReference type="SUPFAM" id="SSF117281">
    <property type="entry name" value="Kelch motif"/>
    <property type="match status" value="1"/>
</dbReference>
<dbReference type="Pfam" id="PF01344">
    <property type="entry name" value="Kelch_1"/>
    <property type="match status" value="3"/>
</dbReference>
<accession>W2SQJ4</accession>
<dbReference type="Proteomes" id="UP000053676">
    <property type="component" value="Unassembled WGS sequence"/>
</dbReference>
<proteinExistence type="predicted"/>
<dbReference type="InterPro" id="IPR051746">
    <property type="entry name" value="Kelch_domain_containing_8"/>
</dbReference>
<evidence type="ECO:0000256" key="2">
    <source>
        <dbReference type="ARBA" id="ARBA00022737"/>
    </source>
</evidence>
<dbReference type="AlphaFoldDB" id="W2SQJ4"/>
<dbReference type="InterPro" id="IPR015915">
    <property type="entry name" value="Kelch-typ_b-propeller"/>
</dbReference>
<dbReference type="PANTHER" id="PTHR46260">
    <property type="entry name" value="RING-TYPE DOMAIN-CONTAINING PROTEIN"/>
    <property type="match status" value="1"/>
</dbReference>
<dbReference type="InterPro" id="IPR006652">
    <property type="entry name" value="Kelch_1"/>
</dbReference>
<sequence length="234" mass="25608">MLLVDELRAGLNVSTGTSTHGLRCSLQLKTNGKLVQKCPRSGVELQRLFWMGVYIVSILQKFLFDNTSILALGYTEFSFGDHDYYMIGGSKRTGEGTSPLSTVERYSPSEGKWVTVASMKSQRMFCAAAALNGRIYVCGGSNIYETLNTVECYDPKKNVWVSVAPMKVGRYAFSVVACDNAIYAIAGRNSSTVLCSTEIYNEDTNEWEFDANLTRGRAHFGAAVVPVSPGSLSV</sequence>
<reference evidence="4" key="1">
    <citation type="journal article" date="2014" name="Nat. Genet.">
        <title>Genome of the human hookworm Necator americanus.</title>
        <authorList>
            <person name="Tang Y.T."/>
            <person name="Gao X."/>
            <person name="Rosa B.A."/>
            <person name="Abubucker S."/>
            <person name="Hallsworth-Pepin K."/>
            <person name="Martin J."/>
            <person name="Tyagi R."/>
            <person name="Heizer E."/>
            <person name="Zhang X."/>
            <person name="Bhonagiri-Palsikar V."/>
            <person name="Minx P."/>
            <person name="Warren W.C."/>
            <person name="Wang Q."/>
            <person name="Zhan B."/>
            <person name="Hotez P.J."/>
            <person name="Sternberg P.W."/>
            <person name="Dougall A."/>
            <person name="Gaze S.T."/>
            <person name="Mulvenna J."/>
            <person name="Sotillo J."/>
            <person name="Ranganathan S."/>
            <person name="Rabelo E.M."/>
            <person name="Wilson R.K."/>
            <person name="Felgner P.L."/>
            <person name="Bethony J."/>
            <person name="Hawdon J.M."/>
            <person name="Gasser R.B."/>
            <person name="Loukas A."/>
            <person name="Mitreva M."/>
        </authorList>
    </citation>
    <scope>NUCLEOTIDE SEQUENCE [LARGE SCALE GENOMIC DNA]</scope>
</reference>